<reference evidence="4 5" key="1">
    <citation type="submission" date="2023-02" db="EMBL/GenBank/DDBJ databases">
        <title>Genome sequencing required for Actinomycetospora new species description.</title>
        <authorList>
            <person name="Saimee Y."/>
            <person name="Duangmal K."/>
        </authorList>
    </citation>
    <scope>NUCLEOTIDE SEQUENCE [LARGE SCALE GENOMIC DNA]</scope>
    <source>
        <strain evidence="4 5">DW7H6</strain>
    </source>
</reference>
<keyword evidence="2" id="KW-1133">Transmembrane helix</keyword>
<dbReference type="SUPFAM" id="SSF50978">
    <property type="entry name" value="WD40 repeat-like"/>
    <property type="match status" value="1"/>
</dbReference>
<feature type="compositionally biased region" description="Low complexity" evidence="1">
    <location>
        <begin position="1291"/>
        <end position="1302"/>
    </location>
</feature>
<dbReference type="Pfam" id="PF20703">
    <property type="entry name" value="nSTAND1"/>
    <property type="match status" value="1"/>
</dbReference>
<keyword evidence="5" id="KW-1185">Reference proteome</keyword>
<comment type="caution">
    <text evidence="4">The sequence shown here is derived from an EMBL/GenBank/DDBJ whole genome shotgun (WGS) entry which is preliminary data.</text>
</comment>
<feature type="region of interest" description="Disordered" evidence="1">
    <location>
        <begin position="1279"/>
        <end position="1305"/>
    </location>
</feature>
<feature type="domain" description="Novel STAND NTPase 1" evidence="3">
    <location>
        <begin position="205"/>
        <end position="545"/>
    </location>
</feature>
<dbReference type="Pfam" id="PF13365">
    <property type="entry name" value="Trypsin_2"/>
    <property type="match status" value="1"/>
</dbReference>
<name>A0ABT5SUN8_9PSEU</name>
<dbReference type="EMBL" id="JAQZAO010000005">
    <property type="protein sequence ID" value="MDD7966567.1"/>
    <property type="molecule type" value="Genomic_DNA"/>
</dbReference>
<gene>
    <name evidence="4" type="ORF">PGB27_14620</name>
</gene>
<dbReference type="InterPro" id="IPR049052">
    <property type="entry name" value="nSTAND1"/>
</dbReference>
<feature type="transmembrane region" description="Helical" evidence="2">
    <location>
        <begin position="591"/>
        <end position="613"/>
    </location>
</feature>
<dbReference type="Proteomes" id="UP001300763">
    <property type="component" value="Unassembled WGS sequence"/>
</dbReference>
<dbReference type="InterPro" id="IPR036322">
    <property type="entry name" value="WD40_repeat_dom_sf"/>
</dbReference>
<dbReference type="SUPFAM" id="SSF50998">
    <property type="entry name" value="Quinoprotein alcohol dehydrogenase-like"/>
    <property type="match status" value="1"/>
</dbReference>
<evidence type="ECO:0000256" key="2">
    <source>
        <dbReference type="SAM" id="Phobius"/>
    </source>
</evidence>
<dbReference type="InterPro" id="IPR011047">
    <property type="entry name" value="Quinoprotein_ADH-like_sf"/>
</dbReference>
<dbReference type="SUPFAM" id="SSF50494">
    <property type="entry name" value="Trypsin-like serine proteases"/>
    <property type="match status" value="1"/>
</dbReference>
<dbReference type="Gene3D" id="2.130.10.10">
    <property type="entry name" value="YVTN repeat-like/Quinoprotein amine dehydrogenase"/>
    <property type="match status" value="2"/>
</dbReference>
<proteinExistence type="predicted"/>
<evidence type="ECO:0000256" key="1">
    <source>
        <dbReference type="SAM" id="MobiDB-lite"/>
    </source>
</evidence>
<dbReference type="RefSeq" id="WP_274201072.1">
    <property type="nucleotide sequence ID" value="NZ_JAQZAO010000005.1"/>
</dbReference>
<organism evidence="4 5">
    <name type="scientific">Actinomycetospora lemnae</name>
    <dbReference type="NCBI Taxonomy" id="3019891"/>
    <lineage>
        <taxon>Bacteria</taxon>
        <taxon>Bacillati</taxon>
        <taxon>Actinomycetota</taxon>
        <taxon>Actinomycetes</taxon>
        <taxon>Pseudonocardiales</taxon>
        <taxon>Pseudonocardiaceae</taxon>
        <taxon>Actinomycetospora</taxon>
    </lineage>
</organism>
<keyword evidence="2" id="KW-0812">Transmembrane</keyword>
<sequence length="1346" mass="141705">MLTASGRVVGGGVLLGPDLVGTCAHVVAGVLGVDAYDDAGADEDAAVSRVPPGDVFVDVPVAGGRPVAAQACRWTPIQPDGRGDVALLRLSGALPLGTRMPPLRRADGLWGQGFSVLGFPAGATDGVWSTGVFREGQGTGWTQLQATVGDQRLQEGFSGAPVWHTDSGAVVGIAVATDRDPSTTTAYLLPIEHVLGLDPELLPNPYRGLLPFDEEHANFLFGRRAVVDELERRVAEALGEPGGLVAVIGPSGAGKSSAIAAGLVPRLRGAGRTVVRASVDDAPVRAPAVLALGTVVILDQFEELVAADPVAAQATLERILDSRPACLVLTLRPESLFDITSQEVAFRLGRNAVLVPPMDRGQLRAAIVGPAEHAPGLAFEDGLVDRILDDTEGEPGRLPLLSVLLARLWEERRAAQLTLASYGDVGGVAGSIAQLAEELVGELTAAEQDALRGLMSRLVRPTRDGRFVRHPITLDDLAPGPAALVPRLAARRLLVVTDATVEPAHQALIDHWPRLRNWLDEDREFLTWRSSVEDDAERWRASEGDHGALLRGARLDTAEHWVSRRPSEVGPATSDYITRSRSRRRRERRRWRTVGAVLLVLALLAGAALVATVQRGGQIGEQLQATAAETLGRVASSRVNDDPVTATQLALAAYRADPTSLAARNALAESYSNLRGASAILPGVAPGPITGLSAGPDGDTATIGGDGFIVSIRGLSTGLPRTWAVPGLPRGATWTVSRDQRWVASVSGNGTVLVWDTVARTGPLALAPGVPAPRPPNTSSTAAVGFAPDNSRLSVIPPAVAGAPRRLQSWSIGDWRPQPGALEVDPLLGVDGLVLTDDPEVAVVLSLTATARGQVRSIPTGAALRDVPTDAVVVEGREVTCDNAVTGAGVTDAVISQRDVASGADLTRRTFPATRCDGRPDVSGDLGHLLFAGAGFNAPLGALELRSGRRYLGVLPPDPQTPSVSLNGRGLLTSLIPGAGDRPRMLVARGRSLLLVDTTDAPPPAPDVVGVDHTSADGRLKITSNRDGDRVTDLATGAVVGSRPRDVFSPDSEGNSQYGTGVGPNGFVVFRRLDQQYLYSRHRLPDLTQELALTLPGPAVDGAQNEWDVTWTDGGRTLVVLAGGVLSSWDDRTGARLSGPTVLGATPQEVERYRQTAYLFTRPGHPDEVAVMPPDRSVEIWNVPAARLLTRVPAAADPARDVTFDATGSRMVTSDDESLTVWDVETGRPVRPPIQARTQSVVGITSDGYVLVVPTSTPAVSGDRLELWDVARGEVSGSLAVPRSDPVQDGSDSVDSVTLSSSNGPFTLRTSAPDWVEHLCGLMDREFTAAERQLLPPGSDVSRPCP</sequence>
<evidence type="ECO:0000313" key="5">
    <source>
        <dbReference type="Proteomes" id="UP001300763"/>
    </source>
</evidence>
<protein>
    <recommendedName>
        <fullName evidence="3">Novel STAND NTPase 1 domain-containing protein</fullName>
    </recommendedName>
</protein>
<dbReference type="InterPro" id="IPR027417">
    <property type="entry name" value="P-loop_NTPase"/>
</dbReference>
<keyword evidence="2" id="KW-0472">Membrane</keyword>
<evidence type="ECO:0000259" key="3">
    <source>
        <dbReference type="Pfam" id="PF20703"/>
    </source>
</evidence>
<dbReference type="SUPFAM" id="SSF52540">
    <property type="entry name" value="P-loop containing nucleoside triphosphate hydrolases"/>
    <property type="match status" value="1"/>
</dbReference>
<dbReference type="InterPro" id="IPR015943">
    <property type="entry name" value="WD40/YVTN_repeat-like_dom_sf"/>
</dbReference>
<evidence type="ECO:0000313" key="4">
    <source>
        <dbReference type="EMBL" id="MDD7966567.1"/>
    </source>
</evidence>
<dbReference type="InterPro" id="IPR009003">
    <property type="entry name" value="Peptidase_S1_PA"/>
</dbReference>
<accession>A0ABT5SUN8</accession>